<reference evidence="1 2" key="1">
    <citation type="journal article" date="2014" name="Genome Announc.">
        <title>Draft Genome Sequence of Lutibaculum baratangense Strain AMV1T, Isolated from a Mud Volcano in Andamans, India.</title>
        <authorList>
            <person name="Singh A."/>
            <person name="Sreenivas A."/>
            <person name="Sathyanarayana Reddy G."/>
            <person name="Pinnaka A.K."/>
            <person name="Shivaji S."/>
        </authorList>
    </citation>
    <scope>NUCLEOTIDE SEQUENCE [LARGE SCALE GENOMIC DNA]</scope>
    <source>
        <strain evidence="1 2">AMV1</strain>
    </source>
</reference>
<organism evidence="1 2">
    <name type="scientific">Lutibaculum baratangense AMV1</name>
    <dbReference type="NCBI Taxonomy" id="631454"/>
    <lineage>
        <taxon>Bacteria</taxon>
        <taxon>Pseudomonadati</taxon>
        <taxon>Pseudomonadota</taxon>
        <taxon>Alphaproteobacteria</taxon>
        <taxon>Hyphomicrobiales</taxon>
        <taxon>Tepidamorphaceae</taxon>
        <taxon>Lutibaculum</taxon>
    </lineage>
</organism>
<dbReference type="STRING" id="631454.N177_1670"/>
<gene>
    <name evidence="1" type="ORF">N177_1670</name>
</gene>
<accession>V4THQ1</accession>
<dbReference type="AlphaFoldDB" id="V4THQ1"/>
<dbReference type="EMBL" id="AWXZ01000019">
    <property type="protein sequence ID" value="ESR25558.1"/>
    <property type="molecule type" value="Genomic_DNA"/>
</dbReference>
<protein>
    <submittedName>
        <fullName evidence="1">Uncharacterized protein</fullName>
    </submittedName>
</protein>
<dbReference type="PATRIC" id="fig|631454.5.peg.1651"/>
<evidence type="ECO:0000313" key="1">
    <source>
        <dbReference type="EMBL" id="ESR25558.1"/>
    </source>
</evidence>
<dbReference type="eggNOG" id="ENOG5031E6R">
    <property type="taxonomic scope" value="Bacteria"/>
</dbReference>
<sequence length="175" mass="18873">MGNRGGRLHDPATRELSRRRHVSKRWIACALEFGGRHRTVWGEGYTELFFLDEVTALAAGHRPCFECRRGEAEAFASAAAAGARKMGASEMDDALHRQRLGPRPEVDMKTLPEGSVGLVGGVPHAVRGGGLLPWHPEGWGPPAGPVSGPALLVTPSLAVEALRDGYRPLWHPSAF</sequence>
<dbReference type="Proteomes" id="UP000017819">
    <property type="component" value="Unassembled WGS sequence"/>
</dbReference>
<name>V4THQ1_9HYPH</name>
<comment type="caution">
    <text evidence="1">The sequence shown here is derived from an EMBL/GenBank/DDBJ whole genome shotgun (WGS) entry which is preliminary data.</text>
</comment>
<evidence type="ECO:0000313" key="2">
    <source>
        <dbReference type="Proteomes" id="UP000017819"/>
    </source>
</evidence>
<proteinExistence type="predicted"/>
<keyword evidence="2" id="KW-1185">Reference proteome</keyword>